<dbReference type="GO" id="GO:0010508">
    <property type="term" value="P:positive regulation of autophagy"/>
    <property type="evidence" value="ECO:0007669"/>
    <property type="project" value="EnsemblFungi"/>
</dbReference>
<organism evidence="2 3">
    <name type="scientific">Kuraishia capsulata CBS 1993</name>
    <dbReference type="NCBI Taxonomy" id="1382522"/>
    <lineage>
        <taxon>Eukaryota</taxon>
        <taxon>Fungi</taxon>
        <taxon>Dikarya</taxon>
        <taxon>Ascomycota</taxon>
        <taxon>Saccharomycotina</taxon>
        <taxon>Pichiomycetes</taxon>
        <taxon>Pichiales</taxon>
        <taxon>Pichiaceae</taxon>
        <taxon>Kuraishia</taxon>
    </lineage>
</organism>
<accession>W6MND8</accession>
<dbReference type="PANTHER" id="PTHR12991:SF10">
    <property type="entry name" value="GATOR COMPLEX PROTEIN NPRL2"/>
    <property type="match status" value="1"/>
</dbReference>
<comment type="similarity">
    <text evidence="1">Belongs to the NPR2 family.</text>
</comment>
<dbReference type="GO" id="GO:0015840">
    <property type="term" value="P:urea transport"/>
    <property type="evidence" value="ECO:0007669"/>
    <property type="project" value="EnsemblFungi"/>
</dbReference>
<dbReference type="GO" id="GO:2000785">
    <property type="term" value="P:regulation of autophagosome assembly"/>
    <property type="evidence" value="ECO:0007669"/>
    <property type="project" value="EnsemblFungi"/>
</dbReference>
<dbReference type="EMBL" id="HG793127">
    <property type="protein sequence ID" value="CDK26537.1"/>
    <property type="molecule type" value="Genomic_DNA"/>
</dbReference>
<dbReference type="GO" id="GO:0034198">
    <property type="term" value="P:cellular response to amino acid starvation"/>
    <property type="evidence" value="ECO:0007669"/>
    <property type="project" value="EnsemblFungi"/>
</dbReference>
<dbReference type="GO" id="GO:0009410">
    <property type="term" value="P:response to xenobiotic stimulus"/>
    <property type="evidence" value="ECO:0007669"/>
    <property type="project" value="EnsemblFungi"/>
</dbReference>
<dbReference type="RefSeq" id="XP_022458540.1">
    <property type="nucleotide sequence ID" value="XM_022602768.1"/>
</dbReference>
<dbReference type="GO" id="GO:0005096">
    <property type="term" value="F:GTPase activator activity"/>
    <property type="evidence" value="ECO:0007669"/>
    <property type="project" value="TreeGrafter"/>
</dbReference>
<dbReference type="GO" id="GO:0015824">
    <property type="term" value="P:proline transport"/>
    <property type="evidence" value="ECO:0007669"/>
    <property type="project" value="EnsemblFungi"/>
</dbReference>
<dbReference type="GO" id="GO:1904262">
    <property type="term" value="P:negative regulation of TORC1 signaling"/>
    <property type="evidence" value="ECO:0007669"/>
    <property type="project" value="EnsemblFungi"/>
</dbReference>
<evidence type="ECO:0000313" key="2">
    <source>
        <dbReference type="EMBL" id="CDK26537.1"/>
    </source>
</evidence>
<evidence type="ECO:0000313" key="3">
    <source>
        <dbReference type="Proteomes" id="UP000019384"/>
    </source>
</evidence>
<dbReference type="AlphaFoldDB" id="W6MND8"/>
<dbReference type="PANTHER" id="PTHR12991">
    <property type="entry name" value="NITROGEN PERMEASE REGULATOR 2/TUMOR SUPPRESSOR CANDIDATE 4"/>
    <property type="match status" value="1"/>
</dbReference>
<dbReference type="OrthoDB" id="338854at2759"/>
<proteinExistence type="inferred from homology"/>
<dbReference type="InterPro" id="IPR009348">
    <property type="entry name" value="NPR2-like"/>
</dbReference>
<dbReference type="Pfam" id="PF06218">
    <property type="entry name" value="NPR2"/>
    <property type="match status" value="1"/>
</dbReference>
<dbReference type="GO" id="GO:0005774">
    <property type="term" value="C:vacuolar membrane"/>
    <property type="evidence" value="ECO:0007669"/>
    <property type="project" value="TreeGrafter"/>
</dbReference>
<dbReference type="STRING" id="1382522.W6MND8"/>
<evidence type="ECO:0000256" key="1">
    <source>
        <dbReference type="ARBA" id="ARBA00008433"/>
    </source>
</evidence>
<protein>
    <recommendedName>
        <fullName evidence="4">Nitrogen permease regulator 2</fullName>
    </recommendedName>
</protein>
<evidence type="ECO:0008006" key="4">
    <source>
        <dbReference type="Google" id="ProtNLM"/>
    </source>
</evidence>
<reference evidence="2" key="2">
    <citation type="submission" date="2014-02" db="EMBL/GenBank/DDBJ databases">
        <title>Complete DNA sequence of /Kuraishia capsulata/ illustrates novel genomic features among budding yeasts (/Saccharomycotina/).</title>
        <authorList>
            <person name="Morales L."/>
            <person name="Noel B."/>
            <person name="Porcel B."/>
            <person name="Marcet-Houben M."/>
            <person name="Hullo M-F."/>
            <person name="Sacerdot C."/>
            <person name="Tekaia F."/>
            <person name="Leh-Louis V."/>
            <person name="Despons L."/>
            <person name="Khanna V."/>
            <person name="Aury J-M."/>
            <person name="Barbe V."/>
            <person name="Couloux A."/>
            <person name="Labadie K."/>
            <person name="Pelletier E."/>
            <person name="Souciet J-L."/>
            <person name="Boekhout T."/>
            <person name="Gabaldon T."/>
            <person name="Wincker P."/>
            <person name="Dujon B."/>
        </authorList>
    </citation>
    <scope>NUCLEOTIDE SEQUENCE</scope>
    <source>
        <strain evidence="2">CBS 1993</strain>
    </source>
</reference>
<dbReference type="GO" id="GO:1990130">
    <property type="term" value="C:GATOR1 complex"/>
    <property type="evidence" value="ECO:0007669"/>
    <property type="project" value="EnsemblFungi"/>
</dbReference>
<gene>
    <name evidence="2" type="ORF">KUCA_T00002509001</name>
</gene>
<sequence>MDDTYGFVPIVAMFYAVFHPTEGTKVVHQVPSGSVITPEKQDSSSFQTPLFDFDSIKNYVIPKPSLCDTLVTFKINSYRIVGFPSNIYSSQYARNSFSFNFCFVFPYESDTTPYEGQIKRMGKMFRALEEQFQILSRHSDKDANVFFKAESQADKTDTNPLLVKSKGISEDSRYLKMVTDEDDHGIHGTMDGVAAIPPGQLEANQPELSSIESLIQQIFQDLNNYSECQIPIDAANSVDIKLFPIIPPPPDINSSDVPVVTVKLDSLVDVNWDPTMLKILPYIDGINSIHKIAKLAEADYFLAKQCIQHLLHYRSVAIVDIFQFSNTYAPTSEIIRFLTDPQMASECQAYVFSEPTFANLPLYAPRQSAASSDNASVISGEGKGQYHTPVESVSPKQLTSLNRPQRIVRPSKTTLFSLYRSLHQSQTMKEWYLEHASVLKNIDIRRFVSFGVLRGIIYRVRSYPISTKLLNSLDSGFDDMKGRSILPVEKKKRSPTFVRGAVMERPSFSGFGADEEDAVVDGEDGEDADTVIDMSAVEQERIKRAEESHLVRLLKKAKDFDAICTEMGKSKTEVEHLLNGLGPWSVINS</sequence>
<keyword evidence="3" id="KW-1185">Reference proteome</keyword>
<name>W6MND8_9ASCO</name>
<dbReference type="HOGENOM" id="CLU_014995_3_0_1"/>
<dbReference type="GeneID" id="34519928"/>
<dbReference type="GO" id="GO:0006995">
    <property type="term" value="P:cellular response to nitrogen starvation"/>
    <property type="evidence" value="ECO:0007669"/>
    <property type="project" value="EnsemblFungi"/>
</dbReference>
<reference evidence="2" key="1">
    <citation type="submission" date="2013-12" db="EMBL/GenBank/DDBJ databases">
        <authorList>
            <person name="Genoscope - CEA"/>
        </authorList>
    </citation>
    <scope>NUCLEOTIDE SEQUENCE</scope>
    <source>
        <strain evidence="2">CBS 1993</strain>
    </source>
</reference>
<dbReference type="Proteomes" id="UP000019384">
    <property type="component" value="Unassembled WGS sequence"/>
</dbReference>